<keyword evidence="2" id="KW-1185">Reference proteome</keyword>
<dbReference type="Proteomes" id="UP000242447">
    <property type="component" value="Chromosome"/>
</dbReference>
<dbReference type="STRING" id="92947.BVG79_00875"/>
<evidence type="ECO:0008006" key="3">
    <source>
        <dbReference type="Google" id="ProtNLM"/>
    </source>
</evidence>
<proteinExistence type="predicted"/>
<dbReference type="EMBL" id="CP019937">
    <property type="protein sequence ID" value="ARO14227.1"/>
    <property type="molecule type" value="Genomic_DNA"/>
</dbReference>
<organism evidence="1 2">
    <name type="scientific">Ketogulonicigenium robustum</name>
    <dbReference type="NCBI Taxonomy" id="92947"/>
    <lineage>
        <taxon>Bacteria</taxon>
        <taxon>Pseudomonadati</taxon>
        <taxon>Pseudomonadota</taxon>
        <taxon>Alphaproteobacteria</taxon>
        <taxon>Rhodobacterales</taxon>
        <taxon>Roseobacteraceae</taxon>
        <taxon>Ketogulonicigenium</taxon>
    </lineage>
</organism>
<dbReference type="PANTHER" id="PTHR37953:SF1">
    <property type="entry name" value="UPF0127 PROTEIN MJ1496"/>
    <property type="match status" value="1"/>
</dbReference>
<accession>A0A1W6NYX5</accession>
<dbReference type="Gene3D" id="2.60.120.1140">
    <property type="entry name" value="Protein of unknown function DUF192"/>
    <property type="match status" value="1"/>
</dbReference>
<gene>
    <name evidence="1" type="ORF">BVG79_00875</name>
</gene>
<dbReference type="Pfam" id="PF02643">
    <property type="entry name" value="DUF192"/>
    <property type="match status" value="1"/>
</dbReference>
<protein>
    <recommendedName>
        <fullName evidence="3">DUF192 domain-containing protein</fullName>
    </recommendedName>
</protein>
<dbReference type="AlphaFoldDB" id="A0A1W6NYX5"/>
<evidence type="ECO:0000313" key="1">
    <source>
        <dbReference type="EMBL" id="ARO14227.1"/>
    </source>
</evidence>
<dbReference type="InterPro" id="IPR003795">
    <property type="entry name" value="DUF192"/>
</dbReference>
<dbReference type="PANTHER" id="PTHR37953">
    <property type="entry name" value="UPF0127 PROTEIN MJ1496"/>
    <property type="match status" value="1"/>
</dbReference>
<reference evidence="1 2" key="1">
    <citation type="submission" date="2017-02" db="EMBL/GenBank/DDBJ databases">
        <title>Ketogulonicigenium robustum SPU B003 Genome sequencing and assembly.</title>
        <authorList>
            <person name="Li Y."/>
            <person name="Liu L."/>
            <person name="Wang C."/>
            <person name="Zhang M."/>
            <person name="Zhang T."/>
            <person name="Zhang Y."/>
        </authorList>
    </citation>
    <scope>NUCLEOTIDE SEQUENCE [LARGE SCALE GENOMIC DNA]</scope>
    <source>
        <strain evidence="1 2">SPU_B003</strain>
    </source>
</reference>
<sequence>MASGAAAQGEVAPQCDPNVVYIQKHDSSDVPLRFLVSVADTNETRAQGLMFVPQMPDMAGMLFVYDQPETPYFWMRNTLIPLDMVFASPEGVVTHIHPNAIPRDETAIPGGPNVQFVLEINGGQAAALGLSEGDRMIHPSIGESCN</sequence>
<evidence type="ECO:0000313" key="2">
    <source>
        <dbReference type="Proteomes" id="UP000242447"/>
    </source>
</evidence>
<name>A0A1W6NYX5_9RHOB</name>
<dbReference type="KEGG" id="kro:BVG79_00875"/>
<dbReference type="InterPro" id="IPR038695">
    <property type="entry name" value="Saro_0823-like_sf"/>
</dbReference>
<dbReference type="OrthoDB" id="9808290at2"/>